<sequence>MIWAIPLEKTAESIGKAQYESVIVERLSNNIKGFYETIKKNSFPFFKLGPERKREAKASKVKSMKSDIKLFSRMFISCQVNDGDLDTFFEHKNHAWPPSVAENNKMRLGSKADLLKCLEREEESPEMSPPVEISIQDGAAIVQSLDPNRSDKRVLTFSDYALNYLIYLSS</sequence>
<evidence type="ECO:0000313" key="2">
    <source>
        <dbReference type="Proteomes" id="UP000828390"/>
    </source>
</evidence>
<accession>A0A9D4MIX6</accession>
<dbReference type="Proteomes" id="UP000828390">
    <property type="component" value="Unassembled WGS sequence"/>
</dbReference>
<evidence type="ECO:0000313" key="1">
    <source>
        <dbReference type="EMBL" id="KAH3876162.1"/>
    </source>
</evidence>
<protein>
    <submittedName>
        <fullName evidence="1">Uncharacterized protein</fullName>
    </submittedName>
</protein>
<reference evidence="1" key="2">
    <citation type="submission" date="2020-11" db="EMBL/GenBank/DDBJ databases">
        <authorList>
            <person name="McCartney M.A."/>
            <person name="Auch B."/>
            <person name="Kono T."/>
            <person name="Mallez S."/>
            <person name="Becker A."/>
            <person name="Gohl D.M."/>
            <person name="Silverstein K.A.T."/>
            <person name="Koren S."/>
            <person name="Bechman K.B."/>
            <person name="Herman A."/>
            <person name="Abrahante J.E."/>
            <person name="Garbe J."/>
        </authorList>
    </citation>
    <scope>NUCLEOTIDE SEQUENCE</scope>
    <source>
        <strain evidence="1">Duluth1</strain>
        <tissue evidence="1">Whole animal</tissue>
    </source>
</reference>
<reference evidence="1" key="1">
    <citation type="journal article" date="2019" name="bioRxiv">
        <title>The Genome of the Zebra Mussel, Dreissena polymorpha: A Resource for Invasive Species Research.</title>
        <authorList>
            <person name="McCartney M.A."/>
            <person name="Auch B."/>
            <person name="Kono T."/>
            <person name="Mallez S."/>
            <person name="Zhang Y."/>
            <person name="Obille A."/>
            <person name="Becker A."/>
            <person name="Abrahante J.E."/>
            <person name="Garbe J."/>
            <person name="Badalamenti J.P."/>
            <person name="Herman A."/>
            <person name="Mangelson H."/>
            <person name="Liachko I."/>
            <person name="Sullivan S."/>
            <person name="Sone E.D."/>
            <person name="Koren S."/>
            <person name="Silverstein K.A.T."/>
            <person name="Beckman K.B."/>
            <person name="Gohl D.M."/>
        </authorList>
    </citation>
    <scope>NUCLEOTIDE SEQUENCE</scope>
    <source>
        <strain evidence="1">Duluth1</strain>
        <tissue evidence="1">Whole animal</tissue>
    </source>
</reference>
<proteinExistence type="predicted"/>
<gene>
    <name evidence="1" type="ORF">DPMN_039445</name>
</gene>
<dbReference type="EMBL" id="JAIWYP010000002">
    <property type="protein sequence ID" value="KAH3876162.1"/>
    <property type="molecule type" value="Genomic_DNA"/>
</dbReference>
<dbReference type="AlphaFoldDB" id="A0A9D4MIX6"/>
<name>A0A9D4MIX6_DREPO</name>
<organism evidence="1 2">
    <name type="scientific">Dreissena polymorpha</name>
    <name type="common">Zebra mussel</name>
    <name type="synonym">Mytilus polymorpha</name>
    <dbReference type="NCBI Taxonomy" id="45954"/>
    <lineage>
        <taxon>Eukaryota</taxon>
        <taxon>Metazoa</taxon>
        <taxon>Spiralia</taxon>
        <taxon>Lophotrochozoa</taxon>
        <taxon>Mollusca</taxon>
        <taxon>Bivalvia</taxon>
        <taxon>Autobranchia</taxon>
        <taxon>Heteroconchia</taxon>
        <taxon>Euheterodonta</taxon>
        <taxon>Imparidentia</taxon>
        <taxon>Neoheterodontei</taxon>
        <taxon>Myida</taxon>
        <taxon>Dreissenoidea</taxon>
        <taxon>Dreissenidae</taxon>
        <taxon>Dreissena</taxon>
    </lineage>
</organism>
<keyword evidence="2" id="KW-1185">Reference proteome</keyword>
<comment type="caution">
    <text evidence="1">The sequence shown here is derived from an EMBL/GenBank/DDBJ whole genome shotgun (WGS) entry which is preliminary data.</text>
</comment>